<evidence type="ECO:0000259" key="1">
    <source>
        <dbReference type="Pfam" id="PF00646"/>
    </source>
</evidence>
<dbReference type="PANTHER" id="PTHR34709:SF68">
    <property type="entry name" value="OS07G0550432 PROTEIN"/>
    <property type="match status" value="1"/>
</dbReference>
<protein>
    <recommendedName>
        <fullName evidence="1">F-box domain-containing protein</fullName>
    </recommendedName>
</protein>
<dbReference type="InterPro" id="IPR036047">
    <property type="entry name" value="F-box-like_dom_sf"/>
</dbReference>
<dbReference type="InterPro" id="IPR053781">
    <property type="entry name" value="F-box_AtFBL13-like"/>
</dbReference>
<feature type="domain" description="F-box" evidence="1">
    <location>
        <begin position="19"/>
        <end position="58"/>
    </location>
</feature>
<dbReference type="PANTHER" id="PTHR34709">
    <property type="entry name" value="OS10G0396666 PROTEIN"/>
    <property type="match status" value="1"/>
</dbReference>
<dbReference type="SUPFAM" id="SSF52047">
    <property type="entry name" value="RNI-like"/>
    <property type="match status" value="1"/>
</dbReference>
<keyword evidence="3" id="KW-1185">Reference proteome</keyword>
<reference evidence="2 3" key="1">
    <citation type="submission" date="2024-02" db="EMBL/GenBank/DDBJ databases">
        <title>High-quality chromosome-scale genome assembly of Pensacola bahiagrass (Paspalum notatum Flugge var. saurae).</title>
        <authorList>
            <person name="Vega J.M."/>
            <person name="Podio M."/>
            <person name="Orjuela J."/>
            <person name="Siena L.A."/>
            <person name="Pessino S.C."/>
            <person name="Combes M.C."/>
            <person name="Mariac C."/>
            <person name="Albertini E."/>
            <person name="Pupilli F."/>
            <person name="Ortiz J.P.A."/>
            <person name="Leblanc O."/>
        </authorList>
    </citation>
    <scope>NUCLEOTIDE SEQUENCE [LARGE SCALE GENOMIC DNA]</scope>
    <source>
        <strain evidence="2">R1</strain>
        <tissue evidence="2">Leaf</tissue>
    </source>
</reference>
<dbReference type="Proteomes" id="UP001341281">
    <property type="component" value="Chromosome 04"/>
</dbReference>
<dbReference type="EMBL" id="CP144748">
    <property type="protein sequence ID" value="WVZ70170.1"/>
    <property type="molecule type" value="Genomic_DNA"/>
</dbReference>
<dbReference type="InterPro" id="IPR055312">
    <property type="entry name" value="FBL15-like"/>
</dbReference>
<name>A0AAQ3TBI3_PASNO</name>
<evidence type="ECO:0000313" key="3">
    <source>
        <dbReference type="Proteomes" id="UP001341281"/>
    </source>
</evidence>
<proteinExistence type="predicted"/>
<evidence type="ECO:0000313" key="2">
    <source>
        <dbReference type="EMBL" id="WVZ70170.1"/>
    </source>
</evidence>
<dbReference type="InterPro" id="IPR001810">
    <property type="entry name" value="F-box_dom"/>
</dbReference>
<gene>
    <name evidence="2" type="ORF">U9M48_018857</name>
</gene>
<accession>A0AAQ3TBI3</accession>
<organism evidence="2 3">
    <name type="scientific">Paspalum notatum var. saurae</name>
    <dbReference type="NCBI Taxonomy" id="547442"/>
    <lineage>
        <taxon>Eukaryota</taxon>
        <taxon>Viridiplantae</taxon>
        <taxon>Streptophyta</taxon>
        <taxon>Embryophyta</taxon>
        <taxon>Tracheophyta</taxon>
        <taxon>Spermatophyta</taxon>
        <taxon>Magnoliopsida</taxon>
        <taxon>Liliopsida</taxon>
        <taxon>Poales</taxon>
        <taxon>Poaceae</taxon>
        <taxon>PACMAD clade</taxon>
        <taxon>Panicoideae</taxon>
        <taxon>Andropogonodae</taxon>
        <taxon>Paspaleae</taxon>
        <taxon>Paspalinae</taxon>
        <taxon>Paspalum</taxon>
    </lineage>
</organism>
<sequence>MGQDCRGGGGRRHDSIDRISSLPDDLLHCILLRLKSTRAAGRTSVLSRRWRHVWAHLPYLRLGTCLDELPAATRLDSVDAALAAFSAPALKRLEVALYCHGLRVHARRVASWLRFASQRRVRDLSIYVPPQTKFFLSTLMLTRKAEEAEELQLPAWDAATTIALSLEPRWTLRFPAAAGLFTALTDLYITLVSMEGGELGAFVSAQCPRLRNLHLSAVTLPAASSDVCIRSDSLHSLSFHVDNAQRLQVIAPNLEELTVSDAMDAHISAPKLAERFDKVDALKLTLNLCDLTGTAEGFKRFMDQTIRLPKCDTLRLQVSLVNHHHNFTSTILHLLRRCDNTRKVSVKVNSGCESYPCPSSCLCRLPESCKADGITLDSLEEVKITFVRSSYQGMEFLEQLARCHAPSLKTLVINCELFRDGRKTKELEEVCRMFYPDIVVRFSVI</sequence>
<dbReference type="CDD" id="cd22160">
    <property type="entry name" value="F-box_AtFBL13-like"/>
    <property type="match status" value="1"/>
</dbReference>
<dbReference type="Pfam" id="PF00646">
    <property type="entry name" value="F-box"/>
    <property type="match status" value="1"/>
</dbReference>
<dbReference type="AlphaFoldDB" id="A0AAQ3TBI3"/>
<dbReference type="SUPFAM" id="SSF81383">
    <property type="entry name" value="F-box domain"/>
    <property type="match status" value="1"/>
</dbReference>